<keyword evidence="3" id="KW-1185">Reference proteome</keyword>
<dbReference type="AlphaFoldDB" id="A0A4R9K6D1"/>
<dbReference type="GO" id="GO:0016740">
    <property type="term" value="F:transferase activity"/>
    <property type="evidence" value="ECO:0007669"/>
    <property type="project" value="UniProtKB-KW"/>
</dbReference>
<keyword evidence="2" id="KW-0808">Transferase</keyword>
<dbReference type="CDD" id="cd06661">
    <property type="entry name" value="GGCT_like"/>
    <property type="match status" value="1"/>
</dbReference>
<dbReference type="SUPFAM" id="SSF110857">
    <property type="entry name" value="Gamma-glutamyl cyclotransferase-like"/>
    <property type="match status" value="1"/>
</dbReference>
<dbReference type="Proteomes" id="UP000297693">
    <property type="component" value="Unassembled WGS sequence"/>
</dbReference>
<dbReference type="Pfam" id="PF06094">
    <property type="entry name" value="GGACT"/>
    <property type="match status" value="1"/>
</dbReference>
<gene>
    <name evidence="2" type="ORF">EHQ58_06395</name>
</gene>
<evidence type="ECO:0000259" key="1">
    <source>
        <dbReference type="Pfam" id="PF06094"/>
    </source>
</evidence>
<name>A0A4R9K6D1_9LEPT</name>
<dbReference type="EMBL" id="RQGD01000022">
    <property type="protein sequence ID" value="TGL60127.1"/>
    <property type="molecule type" value="Genomic_DNA"/>
</dbReference>
<organism evidence="2 3">
    <name type="scientific">Leptospira ognonensis</name>
    <dbReference type="NCBI Taxonomy" id="2484945"/>
    <lineage>
        <taxon>Bacteria</taxon>
        <taxon>Pseudomonadati</taxon>
        <taxon>Spirochaetota</taxon>
        <taxon>Spirochaetia</taxon>
        <taxon>Leptospirales</taxon>
        <taxon>Leptospiraceae</taxon>
        <taxon>Leptospira</taxon>
    </lineage>
</organism>
<reference evidence="2" key="1">
    <citation type="journal article" date="2019" name="PLoS Negl. Trop. Dis.">
        <title>Revisiting the worldwide diversity of Leptospira species in the environment.</title>
        <authorList>
            <person name="Vincent A.T."/>
            <person name="Schiettekatte O."/>
            <person name="Bourhy P."/>
            <person name="Veyrier F.J."/>
            <person name="Picardeau M."/>
        </authorList>
    </citation>
    <scope>NUCLEOTIDE SEQUENCE [LARGE SCALE GENOMIC DNA]</scope>
    <source>
        <strain evidence="2">201702476</strain>
    </source>
</reference>
<dbReference type="OrthoDB" id="8538589at2"/>
<dbReference type="InterPro" id="IPR013024">
    <property type="entry name" value="GGCT-like"/>
</dbReference>
<comment type="caution">
    <text evidence="2">The sequence shown here is derived from an EMBL/GenBank/DDBJ whole genome shotgun (WGS) entry which is preliminary data.</text>
</comment>
<dbReference type="InterPro" id="IPR036568">
    <property type="entry name" value="GGCT-like_sf"/>
</dbReference>
<sequence>MAKREFLFVYGTLREPPYRNLMGDSLFVDRATVKGKLYLVEGTYPGYVEGEGLVFGEIYSVDERQFGKLDEYEGELYVRRKIQTSSHMTCWIYEFIRKVL</sequence>
<feature type="domain" description="Gamma-glutamylcyclotransferase AIG2-like" evidence="1">
    <location>
        <begin position="7"/>
        <end position="95"/>
    </location>
</feature>
<evidence type="ECO:0000313" key="3">
    <source>
        <dbReference type="Proteomes" id="UP000297693"/>
    </source>
</evidence>
<dbReference type="Gene3D" id="3.10.490.10">
    <property type="entry name" value="Gamma-glutamyl cyclotransferase-like"/>
    <property type="match status" value="1"/>
</dbReference>
<accession>A0A4R9K6D1</accession>
<dbReference type="RefSeq" id="WP_135623054.1">
    <property type="nucleotide sequence ID" value="NZ_RQGD01000022.1"/>
</dbReference>
<evidence type="ECO:0000313" key="2">
    <source>
        <dbReference type="EMBL" id="TGL60127.1"/>
    </source>
</evidence>
<dbReference type="InterPro" id="IPR009288">
    <property type="entry name" value="AIG2-like_dom"/>
</dbReference>
<proteinExistence type="predicted"/>
<protein>
    <submittedName>
        <fullName evidence="2">Gamma-glutamylcyclotransferase</fullName>
    </submittedName>
</protein>